<dbReference type="PANTHER" id="PTHR12151">
    <property type="entry name" value="ELECTRON TRANSPORT PROTIN SCO1/SENC FAMILY MEMBER"/>
    <property type="match status" value="1"/>
</dbReference>
<gene>
    <name evidence="6" type="ORF">CWD77_12305</name>
</gene>
<reference evidence="6 7" key="1">
    <citation type="submission" date="2017-11" db="EMBL/GenBank/DDBJ databases">
        <title>Rhodohalobacter 15182 sp. nov., isolated from a salt lake.</title>
        <authorList>
            <person name="Han S."/>
        </authorList>
    </citation>
    <scope>NUCLEOTIDE SEQUENCE [LARGE SCALE GENOMIC DNA]</scope>
    <source>
        <strain evidence="6 7">15182</strain>
    </source>
</reference>
<dbReference type="InterPro" id="IPR013766">
    <property type="entry name" value="Thioredoxin_domain"/>
</dbReference>
<keyword evidence="2 3" id="KW-0186">Copper</keyword>
<evidence type="ECO:0000313" key="6">
    <source>
        <dbReference type="EMBL" id="PKD43381.1"/>
    </source>
</evidence>
<feature type="binding site" evidence="3">
    <location>
        <position position="211"/>
    </location>
    <ligand>
        <name>Cu cation</name>
        <dbReference type="ChEBI" id="CHEBI:23378"/>
    </ligand>
</feature>
<dbReference type="AlphaFoldDB" id="A0A2N0VGS4"/>
<dbReference type="EMBL" id="PISP01000003">
    <property type="protein sequence ID" value="PKD43381.1"/>
    <property type="molecule type" value="Genomic_DNA"/>
</dbReference>
<keyword evidence="3" id="KW-0479">Metal-binding</keyword>
<feature type="domain" description="Thioredoxin" evidence="5">
    <location>
        <begin position="75"/>
        <end position="246"/>
    </location>
</feature>
<comment type="similarity">
    <text evidence="1">Belongs to the SCO1/2 family.</text>
</comment>
<name>A0A2N0VGS4_9BACT</name>
<keyword evidence="7" id="KW-1185">Reference proteome</keyword>
<sequence>MKKYSTIWKMYPGSLNIGSIAIPLHPLRRGNLNSTSNHVFTFTKHIQSQTCMKITFNHKLYGIALLSLFLSACSSPALDDYSDVSYELTDQNGEEVIFPDDFEGSPVVMGFIYTNCPDICSFITANVGKVYEEMENPGDTQFVLVTFDPERDSPEVLKSYAQAFDMDKDPFHFLTGDTDTIDQFMRRVSVRTQESYSRELDDGGRMYFLNHSDKILLIDDNSQLIFDYGGSMTPVNIIIEDLQKLL</sequence>
<proteinExistence type="inferred from homology"/>
<organism evidence="6 7">
    <name type="scientific">Rhodohalobacter barkolensis</name>
    <dbReference type="NCBI Taxonomy" id="2053187"/>
    <lineage>
        <taxon>Bacteria</taxon>
        <taxon>Pseudomonadati</taxon>
        <taxon>Balneolota</taxon>
        <taxon>Balneolia</taxon>
        <taxon>Balneolales</taxon>
        <taxon>Balneolaceae</taxon>
        <taxon>Rhodohalobacter</taxon>
    </lineage>
</organism>
<evidence type="ECO:0000256" key="4">
    <source>
        <dbReference type="PIRSR" id="PIRSR603782-2"/>
    </source>
</evidence>
<accession>A0A2N0VGS4</accession>
<keyword evidence="4" id="KW-1015">Disulfide bond</keyword>
<dbReference type="CDD" id="cd02968">
    <property type="entry name" value="SCO"/>
    <property type="match status" value="1"/>
</dbReference>
<evidence type="ECO:0000313" key="7">
    <source>
        <dbReference type="Proteomes" id="UP000233398"/>
    </source>
</evidence>
<dbReference type="OrthoDB" id="9811998at2"/>
<dbReference type="InterPro" id="IPR003782">
    <property type="entry name" value="SCO1/SenC"/>
</dbReference>
<comment type="caution">
    <text evidence="6">The sequence shown here is derived from an EMBL/GenBank/DDBJ whole genome shotgun (WGS) entry which is preliminary data.</text>
</comment>
<evidence type="ECO:0000256" key="3">
    <source>
        <dbReference type="PIRSR" id="PIRSR603782-1"/>
    </source>
</evidence>
<feature type="disulfide bond" description="Redox-active" evidence="4">
    <location>
        <begin position="116"/>
        <end position="120"/>
    </location>
</feature>
<dbReference type="PANTHER" id="PTHR12151:SF25">
    <property type="entry name" value="LINALOOL DEHYDRATASE_ISOMERASE DOMAIN-CONTAINING PROTEIN"/>
    <property type="match status" value="1"/>
</dbReference>
<feature type="binding site" evidence="3">
    <location>
        <position position="120"/>
    </location>
    <ligand>
        <name>Cu cation</name>
        <dbReference type="ChEBI" id="CHEBI:23378"/>
    </ligand>
</feature>
<dbReference type="SUPFAM" id="SSF52833">
    <property type="entry name" value="Thioredoxin-like"/>
    <property type="match status" value="1"/>
</dbReference>
<feature type="binding site" evidence="3">
    <location>
        <position position="116"/>
    </location>
    <ligand>
        <name>Cu cation</name>
        <dbReference type="ChEBI" id="CHEBI:23378"/>
    </ligand>
</feature>
<dbReference type="Proteomes" id="UP000233398">
    <property type="component" value="Unassembled WGS sequence"/>
</dbReference>
<evidence type="ECO:0000256" key="1">
    <source>
        <dbReference type="ARBA" id="ARBA00010996"/>
    </source>
</evidence>
<evidence type="ECO:0000259" key="5">
    <source>
        <dbReference type="PROSITE" id="PS51352"/>
    </source>
</evidence>
<dbReference type="Gene3D" id="3.40.30.10">
    <property type="entry name" value="Glutaredoxin"/>
    <property type="match status" value="1"/>
</dbReference>
<dbReference type="Pfam" id="PF02630">
    <property type="entry name" value="SCO1-SenC"/>
    <property type="match status" value="1"/>
</dbReference>
<dbReference type="GO" id="GO:0046872">
    <property type="term" value="F:metal ion binding"/>
    <property type="evidence" value="ECO:0007669"/>
    <property type="project" value="UniProtKB-KW"/>
</dbReference>
<evidence type="ECO:0000256" key="2">
    <source>
        <dbReference type="ARBA" id="ARBA00023008"/>
    </source>
</evidence>
<dbReference type="PROSITE" id="PS51352">
    <property type="entry name" value="THIOREDOXIN_2"/>
    <property type="match status" value="1"/>
</dbReference>
<dbReference type="InterPro" id="IPR036249">
    <property type="entry name" value="Thioredoxin-like_sf"/>
</dbReference>
<protein>
    <submittedName>
        <fullName evidence="6">SCO family protein</fullName>
    </submittedName>
</protein>